<dbReference type="RefSeq" id="WP_119670298.1">
    <property type="nucleotide sequence ID" value="NZ_QXED01000007.1"/>
</dbReference>
<dbReference type="PANTHER" id="PTHR40469">
    <property type="entry name" value="SECRETED GLYCOSYL HYDROLASE"/>
    <property type="match status" value="1"/>
</dbReference>
<protein>
    <recommendedName>
        <fullName evidence="1">ThuA-like domain-containing protein</fullName>
    </recommendedName>
</protein>
<dbReference type="EMBL" id="QXED01000007">
    <property type="protein sequence ID" value="RIV20012.1"/>
    <property type="molecule type" value="Genomic_DNA"/>
</dbReference>
<accession>A0A418M2Q1</accession>
<keyword evidence="3" id="KW-1185">Reference proteome</keyword>
<dbReference type="PANTHER" id="PTHR40469:SF2">
    <property type="entry name" value="GALACTOSE-BINDING DOMAIN-LIKE SUPERFAMILY PROTEIN"/>
    <property type="match status" value="1"/>
</dbReference>
<dbReference type="Proteomes" id="UP000283523">
    <property type="component" value="Unassembled WGS sequence"/>
</dbReference>
<dbReference type="InterPro" id="IPR029010">
    <property type="entry name" value="ThuA-like"/>
</dbReference>
<reference evidence="2 3" key="1">
    <citation type="submission" date="2018-08" db="EMBL/GenBank/DDBJ databases">
        <title>Fibrisoma montanum sp. nov., isolated from Danxia mountain soil.</title>
        <authorList>
            <person name="Huang Y."/>
        </authorList>
    </citation>
    <scope>NUCLEOTIDE SEQUENCE [LARGE SCALE GENOMIC DNA]</scope>
    <source>
        <strain evidence="2 3">HYT19</strain>
    </source>
</reference>
<evidence type="ECO:0000313" key="3">
    <source>
        <dbReference type="Proteomes" id="UP000283523"/>
    </source>
</evidence>
<evidence type="ECO:0000313" key="2">
    <source>
        <dbReference type="EMBL" id="RIV20012.1"/>
    </source>
</evidence>
<gene>
    <name evidence="2" type="ORF">DYU11_24180</name>
</gene>
<dbReference type="SUPFAM" id="SSF52317">
    <property type="entry name" value="Class I glutamine amidotransferase-like"/>
    <property type="match status" value="1"/>
</dbReference>
<dbReference type="AlphaFoldDB" id="A0A418M2Q1"/>
<proteinExistence type="predicted"/>
<evidence type="ECO:0000259" key="1">
    <source>
        <dbReference type="Pfam" id="PF06283"/>
    </source>
</evidence>
<feature type="domain" description="ThuA-like" evidence="1">
    <location>
        <begin position="34"/>
        <end position="202"/>
    </location>
</feature>
<dbReference type="InterPro" id="IPR029062">
    <property type="entry name" value="Class_I_gatase-like"/>
</dbReference>
<name>A0A418M2Q1_9BACT</name>
<dbReference type="Pfam" id="PF06283">
    <property type="entry name" value="ThuA"/>
    <property type="match status" value="1"/>
</dbReference>
<dbReference type="OrthoDB" id="1117240at2"/>
<comment type="caution">
    <text evidence="2">The sequence shown here is derived from an EMBL/GenBank/DDBJ whole genome shotgun (WGS) entry which is preliminary data.</text>
</comment>
<sequence length="215" mass="23774">MYSAVTELLAQNLNQLPDVEAIVSPDYGWPRDSTLLEGVSAIVYYSGRAGDTLMEKYQAQFDRLMRAGVGFTALHYATGATPRNGARYMGYAGGWWNRPPGALNLDPTSLQLVKPGHPILRGLESRPIMEEIYVNPQLSEKAEPLIQVPVGDKSEVVAWTLVRPSVAGVPSGRSFASTLGHFHDNWLHEPFRRLMQNGILWTIHHEPLTAPGEAK</sequence>
<dbReference type="Gene3D" id="3.40.50.880">
    <property type="match status" value="1"/>
</dbReference>
<organism evidence="2 3">
    <name type="scientific">Fibrisoma montanum</name>
    <dbReference type="NCBI Taxonomy" id="2305895"/>
    <lineage>
        <taxon>Bacteria</taxon>
        <taxon>Pseudomonadati</taxon>
        <taxon>Bacteroidota</taxon>
        <taxon>Cytophagia</taxon>
        <taxon>Cytophagales</taxon>
        <taxon>Spirosomataceae</taxon>
        <taxon>Fibrisoma</taxon>
    </lineage>
</organism>